<evidence type="ECO:0000313" key="1">
    <source>
        <dbReference type="EMBL" id="KAF4595173.1"/>
    </source>
</evidence>
<organism evidence="1 2">
    <name type="scientific">Ophiocordyceps camponoti-floridani</name>
    <dbReference type="NCBI Taxonomy" id="2030778"/>
    <lineage>
        <taxon>Eukaryota</taxon>
        <taxon>Fungi</taxon>
        <taxon>Dikarya</taxon>
        <taxon>Ascomycota</taxon>
        <taxon>Pezizomycotina</taxon>
        <taxon>Sordariomycetes</taxon>
        <taxon>Hypocreomycetidae</taxon>
        <taxon>Hypocreales</taxon>
        <taxon>Ophiocordycipitaceae</taxon>
        <taxon>Ophiocordyceps</taxon>
    </lineage>
</organism>
<dbReference type="AlphaFoldDB" id="A0A8H4QCU3"/>
<proteinExistence type="predicted"/>
<reference evidence="1 2" key="1">
    <citation type="journal article" date="2020" name="G3 (Bethesda)">
        <title>Genetic Underpinnings of Host Manipulation by Ophiocordyceps as Revealed by Comparative Transcriptomics.</title>
        <authorList>
            <person name="Will I."/>
            <person name="Das B."/>
            <person name="Trinh T."/>
            <person name="Brachmann A."/>
            <person name="Ohm R.A."/>
            <person name="de Bekker C."/>
        </authorList>
    </citation>
    <scope>NUCLEOTIDE SEQUENCE [LARGE SCALE GENOMIC DNA]</scope>
    <source>
        <strain evidence="1 2">EC05</strain>
    </source>
</reference>
<gene>
    <name evidence="1" type="ORF">GQ602_000786</name>
</gene>
<sequence length="83" mass="9535">MVDGEEDLGMVCSLADAENFHLGRFASLRRRLRRVGHQSRSIELTPRDVPASLQQLGRLEQFNHRLPDESSVLPLPQEHEFIE</sequence>
<dbReference type="Proteomes" id="UP000562929">
    <property type="component" value="Unassembled WGS sequence"/>
</dbReference>
<name>A0A8H4QCU3_9HYPO</name>
<keyword evidence="2" id="KW-1185">Reference proteome</keyword>
<dbReference type="EMBL" id="JAACLJ010000001">
    <property type="protein sequence ID" value="KAF4595173.1"/>
    <property type="molecule type" value="Genomic_DNA"/>
</dbReference>
<accession>A0A8H4QCU3</accession>
<protein>
    <submittedName>
        <fullName evidence="1">Uncharacterized protein</fullName>
    </submittedName>
</protein>
<comment type="caution">
    <text evidence="1">The sequence shown here is derived from an EMBL/GenBank/DDBJ whole genome shotgun (WGS) entry which is preliminary data.</text>
</comment>
<evidence type="ECO:0000313" key="2">
    <source>
        <dbReference type="Proteomes" id="UP000562929"/>
    </source>
</evidence>